<protein>
    <recommendedName>
        <fullName evidence="1">NADH dehydrogenase [ubiquinone] 1 alpha subcomplex subunit 13</fullName>
    </recommendedName>
</protein>
<feature type="non-terminal residue" evidence="2">
    <location>
        <position position="60"/>
    </location>
</feature>
<dbReference type="InterPro" id="IPR009346">
    <property type="entry name" value="GRIM-19"/>
</dbReference>
<sequence>MLQAEKMKALNMGWYTMESFRFVKEWKKYLEEEARIMKDVPGWKVGERVYNFWKVDASGN</sequence>
<comment type="function">
    <text evidence="1">Complex I functions in the transfer of electrons from NADH to the respiratory chain. Accessory subunit of the mitochondrial membrane respiratory chain NADH dehydrogenase (Complex I), that is believed not to be involved in catalysis.</text>
</comment>
<gene>
    <name evidence="2" type="ORF">MUK42_14502</name>
</gene>
<dbReference type="EMBL" id="CP097511">
    <property type="protein sequence ID" value="URE43295.1"/>
    <property type="molecule type" value="Genomic_DNA"/>
</dbReference>
<dbReference type="OrthoDB" id="3308at2759"/>
<comment type="similarity">
    <text evidence="1">Belongs to the complex I NDUFA13 subunit family.</text>
</comment>
<keyword evidence="1" id="KW-0813">Transport</keyword>
<evidence type="ECO:0000313" key="3">
    <source>
        <dbReference type="Proteomes" id="UP001055439"/>
    </source>
</evidence>
<dbReference type="GO" id="GO:0045271">
    <property type="term" value="C:respiratory chain complex I"/>
    <property type="evidence" value="ECO:0007669"/>
    <property type="project" value="UniProtKB-UniRule"/>
</dbReference>
<reference evidence="2" key="1">
    <citation type="submission" date="2022-05" db="EMBL/GenBank/DDBJ databases">
        <title>The Musa troglodytarum L. genome provides insights into the mechanism of non-climacteric behaviour and enrichment of carotenoids.</title>
        <authorList>
            <person name="Wang J."/>
        </authorList>
    </citation>
    <scope>NUCLEOTIDE SEQUENCE</scope>
    <source>
        <tissue evidence="2">Leaf</tissue>
    </source>
</reference>
<comment type="subcellular location">
    <subcellularLocation>
        <location evidence="1">Mitochondrion inner membrane</location>
        <topology evidence="1">Single-pass membrane protein</topology>
        <orientation evidence="1">Matrix side</orientation>
    </subcellularLocation>
</comment>
<dbReference type="Pfam" id="PF06212">
    <property type="entry name" value="GRIM-19"/>
    <property type="match status" value="1"/>
</dbReference>
<keyword evidence="1" id="KW-0496">Mitochondrion</keyword>
<accession>A0A9E7L9Y2</accession>
<dbReference type="GO" id="GO:0005743">
    <property type="term" value="C:mitochondrial inner membrane"/>
    <property type="evidence" value="ECO:0007669"/>
    <property type="project" value="UniProtKB-SubCell"/>
</dbReference>
<evidence type="ECO:0000256" key="1">
    <source>
        <dbReference type="RuleBase" id="RU368034"/>
    </source>
</evidence>
<keyword evidence="1" id="KW-0679">Respiratory chain</keyword>
<keyword evidence="1" id="KW-0472">Membrane</keyword>
<keyword evidence="3" id="KW-1185">Reference proteome</keyword>
<name>A0A9E7L9Y2_9LILI</name>
<keyword evidence="1" id="KW-0999">Mitochondrion inner membrane</keyword>
<keyword evidence="1" id="KW-0249">Electron transport</keyword>
<proteinExistence type="inferred from homology"/>
<organism evidence="2 3">
    <name type="scientific">Musa troglodytarum</name>
    <name type="common">fe'i banana</name>
    <dbReference type="NCBI Taxonomy" id="320322"/>
    <lineage>
        <taxon>Eukaryota</taxon>
        <taxon>Viridiplantae</taxon>
        <taxon>Streptophyta</taxon>
        <taxon>Embryophyta</taxon>
        <taxon>Tracheophyta</taxon>
        <taxon>Spermatophyta</taxon>
        <taxon>Magnoliopsida</taxon>
        <taxon>Liliopsida</taxon>
        <taxon>Zingiberales</taxon>
        <taxon>Musaceae</taxon>
        <taxon>Musa</taxon>
    </lineage>
</organism>
<evidence type="ECO:0000313" key="2">
    <source>
        <dbReference type="EMBL" id="URE43295.1"/>
    </source>
</evidence>
<dbReference type="AlphaFoldDB" id="A0A9E7L9Y2"/>
<dbReference type="Proteomes" id="UP001055439">
    <property type="component" value="Chromosome 9"/>
</dbReference>